<sequence length="484" mass="51267">QSLSSASMPAVVGSEQLPESQPGQQPAAGASPNLRRGLPGGLPGFLVKLWTLVNDPTIDSIISWDSTGDCILISDGNALAAEVLPLYFKHNNLASFTRQLNMYGFHKLASADSSGQMHFQHPYFRQGQPELLPSVNRQMLGGGGRYSLALTTRHGGTAATTGDAMDPQQQPSVSGGTAPCEGTSDGVDPVSLNGRDAVQAALTEMRTRQSATDQQLRRLCDENHKLWLELDNLRVQHQQQQVAVTWLLDFIKAAMVNRSANQGVSGGGIRGPRISEPDLQSAADSSAAAAAAASSMGPLGAATSSGSVPSDTSGFNRKRPYPFPYPQQQQQLMAIEMPPAAPAIEAPRQRRAITQLPPTPTTPQPPPPLTPTAVSTSAESPSIADFCPEAFSADINSRQADLDGIVNALETDESLDFDVDRLLAELVQSPPTPQQQQPQQPPASVPAAVTGLTKQQPPGSNNSEDAEPPLLDSCLIEDPGQLFK</sequence>
<feature type="region of interest" description="Disordered" evidence="8">
    <location>
        <begin position="156"/>
        <end position="191"/>
    </location>
</feature>
<dbReference type="STRING" id="282301.A0A267EWX8"/>
<dbReference type="Proteomes" id="UP000215902">
    <property type="component" value="Unassembled WGS sequence"/>
</dbReference>
<dbReference type="GO" id="GO:0005634">
    <property type="term" value="C:nucleus"/>
    <property type="evidence" value="ECO:0007669"/>
    <property type="project" value="UniProtKB-SubCell"/>
</dbReference>
<dbReference type="EMBL" id="NIVC01001597">
    <property type="protein sequence ID" value="PAA66021.1"/>
    <property type="molecule type" value="Genomic_DNA"/>
</dbReference>
<reference evidence="11 12" key="1">
    <citation type="submission" date="2017-06" db="EMBL/GenBank/DDBJ databases">
        <title>A platform for efficient transgenesis in Macrostomum lignano, a flatworm model organism for stem cell research.</title>
        <authorList>
            <person name="Berezikov E."/>
        </authorList>
    </citation>
    <scope>NUCLEOTIDE SEQUENCE [LARGE SCALE GENOMIC DNA]</scope>
    <source>
        <strain evidence="11">DV1</strain>
        <tissue evidence="11">Whole organism</tissue>
    </source>
</reference>
<proteinExistence type="inferred from homology"/>
<dbReference type="AlphaFoldDB" id="A0A267EWX8"/>
<evidence type="ECO:0000256" key="5">
    <source>
        <dbReference type="ARBA" id="ARBA00023163"/>
    </source>
</evidence>
<feature type="compositionally biased region" description="Polar residues" evidence="8">
    <location>
        <begin position="452"/>
        <end position="463"/>
    </location>
</feature>
<keyword evidence="6" id="KW-0539">Nucleus</keyword>
<evidence type="ECO:0000256" key="7">
    <source>
        <dbReference type="RuleBase" id="RU004020"/>
    </source>
</evidence>
<comment type="subcellular location">
    <subcellularLocation>
        <location evidence="1">Nucleus</location>
    </subcellularLocation>
</comment>
<keyword evidence="4" id="KW-0238">DNA-binding</keyword>
<feature type="region of interest" description="Disordered" evidence="8">
    <location>
        <begin position="354"/>
        <end position="380"/>
    </location>
</feature>
<dbReference type="InterPro" id="IPR036390">
    <property type="entry name" value="WH_DNA-bd_sf"/>
</dbReference>
<gene>
    <name evidence="11" type="ORF">BOX15_Mlig016913g1</name>
    <name evidence="10" type="ORF">BOX15_Mlig016913g4</name>
</gene>
<evidence type="ECO:0000256" key="2">
    <source>
        <dbReference type="ARBA" id="ARBA00006403"/>
    </source>
</evidence>
<keyword evidence="5" id="KW-0804">Transcription</keyword>
<feature type="region of interest" description="Disordered" evidence="8">
    <location>
        <begin position="261"/>
        <end position="324"/>
    </location>
</feature>
<organism evidence="11 12">
    <name type="scientific">Macrostomum lignano</name>
    <dbReference type="NCBI Taxonomy" id="282301"/>
    <lineage>
        <taxon>Eukaryota</taxon>
        <taxon>Metazoa</taxon>
        <taxon>Spiralia</taxon>
        <taxon>Lophotrochozoa</taxon>
        <taxon>Platyhelminthes</taxon>
        <taxon>Rhabditophora</taxon>
        <taxon>Macrostomorpha</taxon>
        <taxon>Macrostomida</taxon>
        <taxon>Macrostomidae</taxon>
        <taxon>Macrostomum</taxon>
    </lineage>
</organism>
<evidence type="ECO:0000256" key="6">
    <source>
        <dbReference type="ARBA" id="ARBA00023242"/>
    </source>
</evidence>
<dbReference type="InterPro" id="IPR000232">
    <property type="entry name" value="HSF_DNA-bd"/>
</dbReference>
<dbReference type="EMBL" id="NIVC01003963">
    <property type="protein sequence ID" value="PAA49146.1"/>
    <property type="molecule type" value="Genomic_DNA"/>
</dbReference>
<accession>A0A267EWX8</accession>
<dbReference type="Gene3D" id="1.10.10.10">
    <property type="entry name" value="Winged helix-like DNA-binding domain superfamily/Winged helix DNA-binding domain"/>
    <property type="match status" value="1"/>
</dbReference>
<feature type="region of interest" description="Disordered" evidence="8">
    <location>
        <begin position="430"/>
        <end position="484"/>
    </location>
</feature>
<name>A0A267EWX8_9PLAT</name>
<dbReference type="FunFam" id="1.10.10.10:FF:000027">
    <property type="entry name" value="Heat shock transcription factor 1"/>
    <property type="match status" value="1"/>
</dbReference>
<evidence type="ECO:0000259" key="9">
    <source>
        <dbReference type="SMART" id="SM00415"/>
    </source>
</evidence>
<keyword evidence="12" id="KW-1185">Reference proteome</keyword>
<evidence type="ECO:0000313" key="11">
    <source>
        <dbReference type="EMBL" id="PAA66021.1"/>
    </source>
</evidence>
<protein>
    <recommendedName>
        <fullName evidence="9">HSF-type DNA-binding domain-containing protein</fullName>
    </recommendedName>
</protein>
<feature type="domain" description="HSF-type DNA-binding" evidence="9">
    <location>
        <begin position="41"/>
        <end position="138"/>
    </location>
</feature>
<evidence type="ECO:0000313" key="10">
    <source>
        <dbReference type="EMBL" id="PAA49146.1"/>
    </source>
</evidence>
<evidence type="ECO:0000256" key="1">
    <source>
        <dbReference type="ARBA" id="ARBA00004123"/>
    </source>
</evidence>
<feature type="compositionally biased region" description="Polar residues" evidence="8">
    <location>
        <begin position="302"/>
        <end position="315"/>
    </location>
</feature>
<dbReference type="SMART" id="SM00415">
    <property type="entry name" value="HSF"/>
    <property type="match status" value="1"/>
</dbReference>
<dbReference type="GO" id="GO:0003700">
    <property type="term" value="F:DNA-binding transcription factor activity"/>
    <property type="evidence" value="ECO:0007669"/>
    <property type="project" value="InterPro"/>
</dbReference>
<evidence type="ECO:0000313" key="12">
    <source>
        <dbReference type="Proteomes" id="UP000215902"/>
    </source>
</evidence>
<feature type="compositionally biased region" description="Pro residues" evidence="8">
    <location>
        <begin position="357"/>
        <end position="370"/>
    </location>
</feature>
<dbReference type="GO" id="GO:0043565">
    <property type="term" value="F:sequence-specific DNA binding"/>
    <property type="evidence" value="ECO:0007669"/>
    <property type="project" value="InterPro"/>
</dbReference>
<keyword evidence="3" id="KW-0805">Transcription regulation</keyword>
<dbReference type="SUPFAM" id="SSF46785">
    <property type="entry name" value="Winged helix' DNA-binding domain"/>
    <property type="match status" value="1"/>
</dbReference>
<feature type="region of interest" description="Disordered" evidence="8">
    <location>
        <begin position="1"/>
        <end position="34"/>
    </location>
</feature>
<feature type="non-terminal residue" evidence="11">
    <location>
        <position position="1"/>
    </location>
</feature>
<dbReference type="OrthoDB" id="60033at2759"/>
<dbReference type="Pfam" id="PF00447">
    <property type="entry name" value="HSF_DNA-bind"/>
    <property type="match status" value="1"/>
</dbReference>
<dbReference type="InterPro" id="IPR036388">
    <property type="entry name" value="WH-like_DNA-bd_sf"/>
</dbReference>
<evidence type="ECO:0000256" key="8">
    <source>
        <dbReference type="SAM" id="MobiDB-lite"/>
    </source>
</evidence>
<comment type="caution">
    <text evidence="11">The sequence shown here is derived from an EMBL/GenBank/DDBJ whole genome shotgun (WGS) entry which is preliminary data.</text>
</comment>
<comment type="similarity">
    <text evidence="2 7">Belongs to the HSF family.</text>
</comment>
<dbReference type="PANTHER" id="PTHR10015:SF427">
    <property type="entry name" value="HEAT SHOCK FACTOR PROTEIN"/>
    <property type="match status" value="1"/>
</dbReference>
<dbReference type="PRINTS" id="PR00056">
    <property type="entry name" value="HSFDOMAIN"/>
</dbReference>
<evidence type="ECO:0000256" key="3">
    <source>
        <dbReference type="ARBA" id="ARBA00023015"/>
    </source>
</evidence>
<evidence type="ECO:0000256" key="4">
    <source>
        <dbReference type="ARBA" id="ARBA00023125"/>
    </source>
</evidence>
<dbReference type="PANTHER" id="PTHR10015">
    <property type="entry name" value="HEAT SHOCK TRANSCRIPTION FACTOR"/>
    <property type="match status" value="1"/>
</dbReference>
<feature type="compositionally biased region" description="Low complexity" evidence="8">
    <location>
        <begin position="281"/>
        <end position="295"/>
    </location>
</feature>